<feature type="transmembrane region" description="Helical" evidence="1">
    <location>
        <begin position="233"/>
        <end position="262"/>
    </location>
</feature>
<keyword evidence="2" id="KW-1185">Reference proteome</keyword>
<proteinExistence type="predicted"/>
<dbReference type="OMA" id="HQHYDHQ"/>
<keyword evidence="1" id="KW-0472">Membrane</keyword>
<keyword evidence="1" id="KW-1133">Transmembrane helix</keyword>
<dbReference type="AlphaFoldDB" id="A0A6P6YFZ7"/>
<gene>
    <name evidence="3" type="primary">LOC113798131</name>
</gene>
<evidence type="ECO:0000313" key="2">
    <source>
        <dbReference type="Proteomes" id="UP000515146"/>
    </source>
</evidence>
<name>A0A6P6YFZ7_DERPT</name>
<feature type="transmembrane region" description="Helical" evidence="1">
    <location>
        <begin position="191"/>
        <end position="213"/>
    </location>
</feature>
<protein>
    <submittedName>
        <fullName evidence="3">Uncharacterized protein LOC113798131</fullName>
    </submittedName>
</protein>
<keyword evidence="1" id="KW-0812">Transmembrane</keyword>
<feature type="transmembrane region" description="Helical" evidence="1">
    <location>
        <begin position="167"/>
        <end position="186"/>
    </location>
</feature>
<dbReference type="OrthoDB" id="10599915at2759"/>
<reference evidence="3" key="1">
    <citation type="submission" date="2025-08" db="UniProtKB">
        <authorList>
            <consortium name="RefSeq"/>
        </authorList>
    </citation>
    <scope>IDENTIFICATION</scope>
    <source>
        <strain evidence="3">Airmid</strain>
    </source>
</reference>
<evidence type="ECO:0000256" key="1">
    <source>
        <dbReference type="SAM" id="Phobius"/>
    </source>
</evidence>
<dbReference type="Proteomes" id="UP000515146">
    <property type="component" value="Unplaced"/>
</dbReference>
<dbReference type="InParanoid" id="A0A6P6YFZ7"/>
<evidence type="ECO:0000313" key="3">
    <source>
        <dbReference type="RefSeq" id="XP_027204418.1"/>
    </source>
</evidence>
<sequence length="293" mass="34037">MRLTIKLIVKFGLIAEIITAIIGLIGEYSLRYPAYQMAMDELFGVWSNSESSESMKKFHQHLDWPSNHQHYDHQTGESYKLSQLNELARVNHYHDDDDNFNDNPQQQQNRTFLSKFFSRISTWLFPHQSSSSSSSNSIFTHSAKDSKLDRNFQNLQQQDYSFDPRPLFILSILIILNFVFIFAIIFELLTLIGLMSMSWILYLILLFVVVHVMNDNDNNSIIDQSSSSSMTKLLWTSILPSPFIILVVVIILLFTFILIALITEERRQFAQRIRARSACIPLVKSRDMDLDDI</sequence>
<feature type="transmembrane region" description="Helical" evidence="1">
    <location>
        <begin position="7"/>
        <end position="26"/>
    </location>
</feature>
<organism evidence="2 3">
    <name type="scientific">Dermatophagoides pteronyssinus</name>
    <name type="common">European house dust mite</name>
    <dbReference type="NCBI Taxonomy" id="6956"/>
    <lineage>
        <taxon>Eukaryota</taxon>
        <taxon>Metazoa</taxon>
        <taxon>Ecdysozoa</taxon>
        <taxon>Arthropoda</taxon>
        <taxon>Chelicerata</taxon>
        <taxon>Arachnida</taxon>
        <taxon>Acari</taxon>
        <taxon>Acariformes</taxon>
        <taxon>Sarcoptiformes</taxon>
        <taxon>Astigmata</taxon>
        <taxon>Psoroptidia</taxon>
        <taxon>Analgoidea</taxon>
        <taxon>Pyroglyphidae</taxon>
        <taxon>Dermatophagoidinae</taxon>
        <taxon>Dermatophagoides</taxon>
    </lineage>
</organism>
<accession>A0A6P6YFZ7</accession>
<dbReference type="RefSeq" id="XP_027204418.1">
    <property type="nucleotide sequence ID" value="XM_027348617.1"/>
</dbReference>
<dbReference type="KEGG" id="dpte:113798131"/>